<reference evidence="1" key="1">
    <citation type="submission" date="2022-04" db="EMBL/GenBank/DDBJ databases">
        <title>Genome of the entomopathogenic fungus Entomophthora muscae.</title>
        <authorList>
            <person name="Elya C."/>
            <person name="Lovett B.R."/>
            <person name="Lee E."/>
            <person name="Macias A.M."/>
            <person name="Hajek A.E."/>
            <person name="De Bivort B.L."/>
            <person name="Kasson M.T."/>
            <person name="De Fine Licht H.H."/>
            <person name="Stajich J.E."/>
        </authorList>
    </citation>
    <scope>NUCLEOTIDE SEQUENCE</scope>
    <source>
        <strain evidence="1">Berkeley</strain>
    </source>
</reference>
<evidence type="ECO:0000313" key="2">
    <source>
        <dbReference type="Proteomes" id="UP001165960"/>
    </source>
</evidence>
<dbReference type="Proteomes" id="UP001165960">
    <property type="component" value="Unassembled WGS sequence"/>
</dbReference>
<accession>A0ACC2TZ20</accession>
<organism evidence="1 2">
    <name type="scientific">Entomophthora muscae</name>
    <dbReference type="NCBI Taxonomy" id="34485"/>
    <lineage>
        <taxon>Eukaryota</taxon>
        <taxon>Fungi</taxon>
        <taxon>Fungi incertae sedis</taxon>
        <taxon>Zoopagomycota</taxon>
        <taxon>Entomophthoromycotina</taxon>
        <taxon>Entomophthoromycetes</taxon>
        <taxon>Entomophthorales</taxon>
        <taxon>Entomophthoraceae</taxon>
        <taxon>Entomophthora</taxon>
    </lineage>
</organism>
<protein>
    <submittedName>
        <fullName evidence="1">Uncharacterized protein</fullName>
    </submittedName>
</protein>
<gene>
    <name evidence="1" type="ORF">DSO57_1031956</name>
</gene>
<keyword evidence="2" id="KW-1185">Reference proteome</keyword>
<comment type="caution">
    <text evidence="1">The sequence shown here is derived from an EMBL/GenBank/DDBJ whole genome shotgun (WGS) entry which is preliminary data.</text>
</comment>
<sequence length="939" mass="105571">MNSKTQAIVGVLALSLIGAIPTPEAGDLTMDQVSVSDESATQEADGSHARNKQRLGRKSLHGGFGYRIGGSLPHGSRTRGNLDGGRTLYGRLIDGIRRHGQRYTGHHGSSRHGHKQGGDYTTGNGDNGKIEYEEGKYKLGKDENSGHKGELKFGEDNGNEGQNRDHFGDSENSHNGVEHEKQGDGTINFEGKNDELGGEVEFGQFQNGHRSEKDSKQKAGNGDDGTIKYEEEKSNFDKDGNSGHRGKLDIGGKDNGKDGQNQEHGGDKENGRNGEERKEQGDKTIEFDDKNVDRWSEFEFGHFQNGHRNEKDGEFKNGNGGDGKIEYDQGKSEFGKDVNSGHEGKLNLGDKVNNKDDQNQEHVGEKDHGRNGEEHKQQGGKTIDAKGKNGEHQGDIELDQHGHFLNGHQNEKHSDSKKESGGDGKIKYDQGKSEFGKDVNSGHEGKLEIGGKVNEKDSNSKKENSGDGKIEYDQGKFEFSKDVNSGHEGKLKLGGKVNGNDSHNQDHVGEKDHGHDGGEHNKQSDETIEFEGKNGEHRGEREHRRHGLRCRGDERFQHGHGNEKDSNCKEGSGDQEKVEYEEWKPKFGGEGIKKDDQKQIHTGDNEHGHNVEEHIRPGDETVEFEGENGERRGEFGHRPHGHRYQGDAYRNKHGYKNEKNSENKAGHGNADLEKDGNKEHTDEKHAEIGENGHELGDDELERVGDNESESSEEHKSRGKFDYKRQGHRYNGHMQNSHWYEKIGEKELGYFENDKNGNNHNDQDHVRVGEDDQEFEEEESDKDSEKDSDLIEHDVEFEHRRHGHNRHGSRHRFRKNGEQQLENTGDEAGEYDLGDFDKFGKEFQRDGSLDSEYQTDIKYKNPGNYSGDQKYDDIDYENSDYNRHKHNSGNYGSDHGEYNWYKYESHNGNKSGEYEIKVNGNRVPYFQSGSLDFEPSNSTA</sequence>
<name>A0ACC2TZ20_9FUNG</name>
<proteinExistence type="predicted"/>
<evidence type="ECO:0000313" key="1">
    <source>
        <dbReference type="EMBL" id="KAJ9079784.1"/>
    </source>
</evidence>
<dbReference type="EMBL" id="QTSX02001655">
    <property type="protein sequence ID" value="KAJ9079784.1"/>
    <property type="molecule type" value="Genomic_DNA"/>
</dbReference>